<dbReference type="EMBL" id="GBXI01011539">
    <property type="protein sequence ID" value="JAD02753.1"/>
    <property type="molecule type" value="Transcribed_RNA"/>
</dbReference>
<dbReference type="EMBL" id="MT474503">
    <property type="protein sequence ID" value="QKN21215.1"/>
    <property type="molecule type" value="mRNA"/>
</dbReference>
<evidence type="ECO:0000256" key="1">
    <source>
        <dbReference type="SAM" id="Phobius"/>
    </source>
</evidence>
<dbReference type="GO" id="GO:0005549">
    <property type="term" value="F:odorant binding"/>
    <property type="evidence" value="ECO:0007669"/>
    <property type="project" value="InterPro"/>
</dbReference>
<dbReference type="CDD" id="cd23992">
    <property type="entry name" value="PBP_GOBP"/>
    <property type="match status" value="1"/>
</dbReference>
<dbReference type="OrthoDB" id="7947612at2759"/>
<name>A0A0A1WWF8_ZEUCU</name>
<dbReference type="SMART" id="SM00708">
    <property type="entry name" value="PhBP"/>
    <property type="match status" value="1"/>
</dbReference>
<evidence type="ECO:0000313" key="3">
    <source>
        <dbReference type="EMBL" id="QKN21215.1"/>
    </source>
</evidence>
<proteinExistence type="evidence at transcript level"/>
<dbReference type="AlphaFoldDB" id="A0A0A1WWF8"/>
<sequence length="172" mass="19085">MYQFGAHEKHATTITISSGKGMSLSGLTWSVFLVVFVVLVLPPAAVTLTPTAPSRSFMEACQVKHNVTLEELDEFPTDPNPDEIDMKFKCYADCLLNGMGFMDKNGKLDAEAMHEWGILDDESYDNMLECKAANDLEDDPCEYSFGMMLCARMLSSEEEESSGELDVEGDEK</sequence>
<feature type="transmembrane region" description="Helical" evidence="1">
    <location>
        <begin position="27"/>
        <end position="48"/>
    </location>
</feature>
<reference evidence="3" key="3">
    <citation type="journal article" date="2020" name="Mol. Phylogenet. Evol.">
        <title>Analyses of chemosensory genes provide insight into the evolution of behavioral differences to phytochemicals in Bactrocera species.</title>
        <authorList>
            <person name="Wu Z."/>
            <person name="Cui Y."/>
            <person name="Ma J."/>
            <person name="Qu M."/>
            <person name="Lin J."/>
        </authorList>
    </citation>
    <scope>NUCLEOTIDE SEQUENCE</scope>
</reference>
<keyword evidence="1" id="KW-0472">Membrane</keyword>
<accession>A0A0A1WWF8</accession>
<keyword evidence="1" id="KW-1133">Transmembrane helix</keyword>
<protein>
    <submittedName>
        <fullName evidence="2 3">Odorant-binding protein</fullName>
    </submittedName>
</protein>
<dbReference type="InterPro" id="IPR006170">
    <property type="entry name" value="PBP/GOBP"/>
</dbReference>
<reference evidence="2" key="2">
    <citation type="journal article" date="2015" name="Gigascience">
        <title>Reconstructing a comprehensive transcriptome assembly of a white-pupal translocated strain of the pest fruit fly Bactrocera cucurbitae.</title>
        <authorList>
            <person name="Sim S.B."/>
            <person name="Calla B."/>
            <person name="Hall B."/>
            <person name="DeRego T."/>
            <person name="Geib S.M."/>
        </authorList>
    </citation>
    <scope>NUCLEOTIDE SEQUENCE</scope>
</reference>
<dbReference type="Pfam" id="PF01395">
    <property type="entry name" value="PBP_GOBP"/>
    <property type="match status" value="1"/>
</dbReference>
<dbReference type="Gene3D" id="1.10.238.20">
    <property type="entry name" value="Pheromone/general odorant binding protein domain"/>
    <property type="match status" value="1"/>
</dbReference>
<organism evidence="2">
    <name type="scientific">Zeugodacus cucurbitae</name>
    <name type="common">Melon fruit fly</name>
    <name type="synonym">Bactrocera cucurbitae</name>
    <dbReference type="NCBI Taxonomy" id="28588"/>
    <lineage>
        <taxon>Eukaryota</taxon>
        <taxon>Metazoa</taxon>
        <taxon>Ecdysozoa</taxon>
        <taxon>Arthropoda</taxon>
        <taxon>Hexapoda</taxon>
        <taxon>Insecta</taxon>
        <taxon>Pterygota</taxon>
        <taxon>Neoptera</taxon>
        <taxon>Endopterygota</taxon>
        <taxon>Diptera</taxon>
        <taxon>Brachycera</taxon>
        <taxon>Muscomorpha</taxon>
        <taxon>Tephritoidea</taxon>
        <taxon>Tephritidae</taxon>
        <taxon>Zeugodacus</taxon>
        <taxon>Zeugodacus</taxon>
    </lineage>
</organism>
<dbReference type="InterPro" id="IPR036728">
    <property type="entry name" value="PBP_GOBP_sf"/>
</dbReference>
<dbReference type="GeneID" id="105213953"/>
<reference evidence="2" key="1">
    <citation type="submission" date="2014-11" db="EMBL/GenBank/DDBJ databases">
        <authorList>
            <person name="Geib S."/>
        </authorList>
    </citation>
    <scope>NUCLEOTIDE SEQUENCE</scope>
</reference>
<evidence type="ECO:0000313" key="2">
    <source>
        <dbReference type="EMBL" id="JAD02753.1"/>
    </source>
</evidence>
<dbReference type="SMR" id="A0A0A1WWF8"/>
<gene>
    <name evidence="2" type="primary">Obp57c</name>
    <name evidence="3" type="synonym">OBP57c</name>
    <name evidence="2" type="ORF">g.5402</name>
</gene>
<dbReference type="SUPFAM" id="SSF47565">
    <property type="entry name" value="Insect pheromone/odorant-binding proteins"/>
    <property type="match status" value="1"/>
</dbReference>
<keyword evidence="1" id="KW-0812">Transmembrane</keyword>